<reference evidence="1 2" key="1">
    <citation type="journal article" date="2014" name="Nature">
        <title>The genome of the recently domesticated crop plant sugar beet (Beta vulgaris).</title>
        <authorList>
            <person name="Dohm J.C."/>
            <person name="Minoche A.E."/>
            <person name="Holtgrawe D."/>
            <person name="Capella-Gutierrez S."/>
            <person name="Zakrzewski F."/>
            <person name="Tafer H."/>
            <person name="Rupp O."/>
            <person name="Sorensen T.R."/>
            <person name="Stracke R."/>
            <person name="Reinhardt R."/>
            <person name="Goesmann A."/>
            <person name="Kraft T."/>
            <person name="Schulz B."/>
            <person name="Stadler P.F."/>
            <person name="Schmidt T."/>
            <person name="Gabaldon T."/>
            <person name="Lehrach H."/>
            <person name="Weisshaar B."/>
            <person name="Himmelbauer H."/>
        </authorList>
    </citation>
    <scope>NUCLEOTIDE SEQUENCE [LARGE SCALE GENOMIC DNA]</scope>
    <source>
        <tissue evidence="1">Taproot</tissue>
    </source>
</reference>
<gene>
    <name evidence="1" type="ORF">BVRB_038810</name>
</gene>
<name>A0A0J8BHG6_BETVV</name>
<dbReference type="AlphaFoldDB" id="A0A0J8BHG6"/>
<feature type="non-terminal residue" evidence="1">
    <location>
        <position position="99"/>
    </location>
</feature>
<dbReference type="Proteomes" id="UP000035740">
    <property type="component" value="Unassembled WGS sequence"/>
</dbReference>
<accession>A0A0J8BHG6</accession>
<keyword evidence="2" id="KW-1185">Reference proteome</keyword>
<protein>
    <submittedName>
        <fullName evidence="1">Uncharacterized protein</fullName>
    </submittedName>
</protein>
<proteinExistence type="predicted"/>
<evidence type="ECO:0000313" key="2">
    <source>
        <dbReference type="Proteomes" id="UP000035740"/>
    </source>
</evidence>
<dbReference type="EMBL" id="KQ113597">
    <property type="protein sequence ID" value="KMS65160.1"/>
    <property type="molecule type" value="Genomic_DNA"/>
</dbReference>
<evidence type="ECO:0000313" key="1">
    <source>
        <dbReference type="EMBL" id="KMS65160.1"/>
    </source>
</evidence>
<feature type="non-terminal residue" evidence="1">
    <location>
        <position position="1"/>
    </location>
</feature>
<organism evidence="1 2">
    <name type="scientific">Beta vulgaris subsp. vulgaris</name>
    <name type="common">Beet</name>
    <dbReference type="NCBI Taxonomy" id="3555"/>
    <lineage>
        <taxon>Eukaryota</taxon>
        <taxon>Viridiplantae</taxon>
        <taxon>Streptophyta</taxon>
        <taxon>Embryophyta</taxon>
        <taxon>Tracheophyta</taxon>
        <taxon>Spermatophyta</taxon>
        <taxon>Magnoliopsida</taxon>
        <taxon>eudicotyledons</taxon>
        <taxon>Gunneridae</taxon>
        <taxon>Pentapetalae</taxon>
        <taxon>Caryophyllales</taxon>
        <taxon>Chenopodiaceae</taxon>
        <taxon>Betoideae</taxon>
        <taxon>Beta</taxon>
    </lineage>
</organism>
<dbReference type="Gramene" id="KMS65160">
    <property type="protein sequence ID" value="KMS65160"/>
    <property type="gene ID" value="BVRB_038810"/>
</dbReference>
<sequence>LAAAGTMPSTAICESISQDIATKRYPESVTISSNADGFITAERFYDKPCIDTIRLKPHCQESCNDLYKQALDRLRKCGYSTGVVITEKDDGVRILEDLG</sequence>